<dbReference type="Proteomes" id="UP001229421">
    <property type="component" value="Unassembled WGS sequence"/>
</dbReference>
<reference evidence="2" key="1">
    <citation type="journal article" date="2023" name="bioRxiv">
        <title>Improved chromosome-level genome assembly for marigold (Tagetes erecta).</title>
        <authorList>
            <person name="Jiang F."/>
            <person name="Yuan L."/>
            <person name="Wang S."/>
            <person name="Wang H."/>
            <person name="Xu D."/>
            <person name="Wang A."/>
            <person name="Fan W."/>
        </authorList>
    </citation>
    <scope>NUCLEOTIDE SEQUENCE</scope>
    <source>
        <strain evidence="2">WSJ</strain>
        <tissue evidence="2">Leaf</tissue>
    </source>
</reference>
<comment type="caution">
    <text evidence="2">The sequence shown here is derived from an EMBL/GenBank/DDBJ whole genome shotgun (WGS) entry which is preliminary data.</text>
</comment>
<sequence length="126" mass="14516">MFMSLSMPKYDWGFCLQVRSWVFDMKGHLTQFCKLTPLNCQMPILTVSDLYISYDGGNICYVKDPGFICICSNYGATEQCSFEQDGVSTGKTQVNIMIREKMKRRSGRSCEDDSERLEKRKQGFTD</sequence>
<proteinExistence type="predicted"/>
<feature type="compositionally biased region" description="Basic and acidic residues" evidence="1">
    <location>
        <begin position="108"/>
        <end position="126"/>
    </location>
</feature>
<protein>
    <submittedName>
        <fullName evidence="2">Uncharacterized protein</fullName>
    </submittedName>
</protein>
<keyword evidence="3" id="KW-1185">Reference proteome</keyword>
<evidence type="ECO:0000313" key="3">
    <source>
        <dbReference type="Proteomes" id="UP001229421"/>
    </source>
</evidence>
<gene>
    <name evidence="2" type="ORF">QVD17_08915</name>
</gene>
<evidence type="ECO:0000313" key="2">
    <source>
        <dbReference type="EMBL" id="KAK1432033.1"/>
    </source>
</evidence>
<feature type="region of interest" description="Disordered" evidence="1">
    <location>
        <begin position="101"/>
        <end position="126"/>
    </location>
</feature>
<dbReference type="EMBL" id="JAUHHV010000002">
    <property type="protein sequence ID" value="KAK1432033.1"/>
    <property type="molecule type" value="Genomic_DNA"/>
</dbReference>
<evidence type="ECO:0000256" key="1">
    <source>
        <dbReference type="SAM" id="MobiDB-lite"/>
    </source>
</evidence>
<dbReference type="AlphaFoldDB" id="A0AAD8P3G4"/>
<name>A0AAD8P3G4_TARER</name>
<accession>A0AAD8P3G4</accession>
<organism evidence="2 3">
    <name type="scientific">Tagetes erecta</name>
    <name type="common">African marigold</name>
    <dbReference type="NCBI Taxonomy" id="13708"/>
    <lineage>
        <taxon>Eukaryota</taxon>
        <taxon>Viridiplantae</taxon>
        <taxon>Streptophyta</taxon>
        <taxon>Embryophyta</taxon>
        <taxon>Tracheophyta</taxon>
        <taxon>Spermatophyta</taxon>
        <taxon>Magnoliopsida</taxon>
        <taxon>eudicotyledons</taxon>
        <taxon>Gunneridae</taxon>
        <taxon>Pentapetalae</taxon>
        <taxon>asterids</taxon>
        <taxon>campanulids</taxon>
        <taxon>Asterales</taxon>
        <taxon>Asteraceae</taxon>
        <taxon>Asteroideae</taxon>
        <taxon>Heliantheae alliance</taxon>
        <taxon>Tageteae</taxon>
        <taxon>Tagetes</taxon>
    </lineage>
</organism>